<name>A0A8H4Q867_9HYPO</name>
<gene>
    <name evidence="2" type="ORF">GQ602_003470</name>
</gene>
<accession>A0A8H4Q867</accession>
<evidence type="ECO:0000313" key="3">
    <source>
        <dbReference type="Proteomes" id="UP000562929"/>
    </source>
</evidence>
<keyword evidence="3" id="KW-1185">Reference proteome</keyword>
<dbReference type="Proteomes" id="UP000562929">
    <property type="component" value="Unassembled WGS sequence"/>
</dbReference>
<feature type="compositionally biased region" description="Basic and acidic residues" evidence="1">
    <location>
        <begin position="29"/>
        <end position="62"/>
    </location>
</feature>
<reference evidence="2 3" key="1">
    <citation type="journal article" date="2020" name="G3 (Bethesda)">
        <title>Genetic Underpinnings of Host Manipulation by Ophiocordyceps as Revealed by Comparative Transcriptomics.</title>
        <authorList>
            <person name="Will I."/>
            <person name="Das B."/>
            <person name="Trinh T."/>
            <person name="Brachmann A."/>
            <person name="Ohm R.A."/>
            <person name="de Bekker C."/>
        </authorList>
    </citation>
    <scope>NUCLEOTIDE SEQUENCE [LARGE SCALE GENOMIC DNA]</scope>
    <source>
        <strain evidence="2 3">EC05</strain>
    </source>
</reference>
<feature type="compositionally biased region" description="Basic residues" evidence="1">
    <location>
        <begin position="108"/>
        <end position="118"/>
    </location>
</feature>
<feature type="compositionally biased region" description="Basic and acidic residues" evidence="1">
    <location>
        <begin position="288"/>
        <end position="311"/>
    </location>
</feature>
<sequence>MPRPNTRFLRHIIKSTDSHNKALLAKEAAESKARLEDLDRSQEATRLRRNPNAREIRSRQMGDIRAILGAQKRTGHVSKNGHDSRASRLRYGDHGRSAKSGARESRHDRHVRHRHGRSDRHEPEGRGGILAREDRRPSASADEKEGDDHQRRRERSRLTSPKQKRRSRSPDTGRTTMQGQQGSSNPHPSPEGTGSANGDDSDPLDDFMGPAPPANFRGRGTMGGAASLDRRFSESYDPKTDVDMGDGDTDDWDDAAERFRDRQKLKLSQAQRMKAAGFTDEQLGRMQGEPEREVVWSKAGEQRAWDQGKDVDVDVDVDVEMDHAPGLFSEDE</sequence>
<evidence type="ECO:0000256" key="1">
    <source>
        <dbReference type="SAM" id="MobiDB-lite"/>
    </source>
</evidence>
<organism evidence="2 3">
    <name type="scientific">Ophiocordyceps camponoti-floridani</name>
    <dbReference type="NCBI Taxonomy" id="2030778"/>
    <lineage>
        <taxon>Eukaryota</taxon>
        <taxon>Fungi</taxon>
        <taxon>Dikarya</taxon>
        <taxon>Ascomycota</taxon>
        <taxon>Pezizomycotina</taxon>
        <taxon>Sordariomycetes</taxon>
        <taxon>Hypocreomycetidae</taxon>
        <taxon>Hypocreales</taxon>
        <taxon>Ophiocordycipitaceae</taxon>
        <taxon>Ophiocordyceps</taxon>
    </lineage>
</organism>
<feature type="compositionally biased region" description="Basic and acidic residues" evidence="1">
    <location>
        <begin position="119"/>
        <end position="151"/>
    </location>
</feature>
<comment type="caution">
    <text evidence="2">The sequence shown here is derived from an EMBL/GenBank/DDBJ whole genome shotgun (WGS) entry which is preliminary data.</text>
</comment>
<dbReference type="OrthoDB" id="2431475at2759"/>
<proteinExistence type="predicted"/>
<evidence type="ECO:0000313" key="2">
    <source>
        <dbReference type="EMBL" id="KAF4589581.1"/>
    </source>
</evidence>
<dbReference type="PANTHER" id="PTHR40132:SF1">
    <property type="entry name" value="PRE-MRNA-SPLICING FACTOR 38B"/>
    <property type="match status" value="1"/>
</dbReference>
<dbReference type="EMBL" id="JAACLJ010000003">
    <property type="protein sequence ID" value="KAF4589581.1"/>
    <property type="molecule type" value="Genomic_DNA"/>
</dbReference>
<feature type="region of interest" description="Disordered" evidence="1">
    <location>
        <begin position="29"/>
        <end position="226"/>
    </location>
</feature>
<dbReference type="PANTHER" id="PTHR40132">
    <property type="entry name" value="PRE-MRNA-SPLICING FACTOR 38B"/>
    <property type="match status" value="1"/>
</dbReference>
<protein>
    <submittedName>
        <fullName evidence="2">Pre-mRNA-splicing factor 38B</fullName>
    </submittedName>
</protein>
<dbReference type="AlphaFoldDB" id="A0A8H4Q867"/>
<feature type="compositionally biased region" description="Polar residues" evidence="1">
    <location>
        <begin position="170"/>
        <end position="198"/>
    </location>
</feature>
<feature type="region of interest" description="Disordered" evidence="1">
    <location>
        <begin position="265"/>
        <end position="311"/>
    </location>
</feature>
<feature type="compositionally biased region" description="Basic and acidic residues" evidence="1">
    <location>
        <begin position="80"/>
        <end position="107"/>
    </location>
</feature>